<dbReference type="RefSeq" id="WP_127161581.1">
    <property type="nucleotide sequence ID" value="NZ_CP029822.1"/>
</dbReference>
<organism evidence="3 4">
    <name type="scientific">Entomomonas moraniae</name>
    <dbReference type="NCBI Taxonomy" id="2213226"/>
    <lineage>
        <taxon>Bacteria</taxon>
        <taxon>Pseudomonadati</taxon>
        <taxon>Pseudomonadota</taxon>
        <taxon>Gammaproteobacteria</taxon>
        <taxon>Pseudomonadales</taxon>
        <taxon>Pseudomonadaceae</taxon>
        <taxon>Entomomonas</taxon>
    </lineage>
</organism>
<dbReference type="PANTHER" id="PTHR43709:SF2">
    <property type="entry name" value="DUF453 DOMAIN PROTEIN (AFU_ORTHOLOGUE AFUA_6G00360)"/>
    <property type="match status" value="1"/>
</dbReference>
<reference evidence="4" key="1">
    <citation type="submission" date="2018-06" db="EMBL/GenBank/DDBJ databases">
        <title>Complete genome of Pseudomonas insecticola strain QZS01.</title>
        <authorList>
            <person name="Wang J."/>
            <person name="Su Q."/>
        </authorList>
    </citation>
    <scope>NUCLEOTIDE SEQUENCE [LARGE SCALE GENOMIC DNA]</scope>
    <source>
        <strain evidence="4">QZS01</strain>
    </source>
</reference>
<sequence length="376" mass="39767">MQKTVPITVFRGGTSRGLFFLEADLPPAGKERDTLLLRCMGSGSPNQIDGLGGAQAVTSKVAIIGPSEREDADVNYTFAQVSVDKPVVSYLGNCGNISSAVGPFAIESGLVKASQDVTIVRVFNTNTQKVMVETVQTPNAQVTYEGDYSIAGVPGCAAPIKIKVLDPAGSVFKSLLPTNNVIDTLDVPSFGKIEVSIVDAANPFIFIRAKDIGFNGTELPADINGSPERLKLLENIRGSAAKLLGLVDAIEDAALKSSNVPKLAIISEPVSYKTIGGESIDASQIDVTSRMMAMQKSHPSYAMTGGMCTSVAAVIPGTIVNELKSKNTQDKHLRIGHPSGVIEASVEYENNNGSIHITSAEGYRTARLLFKGVAYY</sequence>
<dbReference type="EMBL" id="CP029822">
    <property type="protein sequence ID" value="AZS49364.1"/>
    <property type="molecule type" value="Genomic_DNA"/>
</dbReference>
<dbReference type="AlphaFoldDB" id="A0A3Q9JMC9"/>
<dbReference type="SUPFAM" id="SSF54506">
    <property type="entry name" value="Diaminopimelate epimerase-like"/>
    <property type="match status" value="2"/>
</dbReference>
<name>A0A3Q9JMC9_9GAMM</name>
<dbReference type="KEGG" id="emo:DM558_00580"/>
<proteinExistence type="inferred from homology"/>
<evidence type="ECO:0000313" key="4">
    <source>
        <dbReference type="Proteomes" id="UP000273143"/>
    </source>
</evidence>
<evidence type="ECO:0000256" key="1">
    <source>
        <dbReference type="ARBA" id="ARBA00007673"/>
    </source>
</evidence>
<dbReference type="GO" id="GO:0016853">
    <property type="term" value="F:isomerase activity"/>
    <property type="evidence" value="ECO:0007669"/>
    <property type="project" value="UniProtKB-KW"/>
</dbReference>
<keyword evidence="4" id="KW-1185">Reference proteome</keyword>
<gene>
    <name evidence="3" type="ORF">DM558_00580</name>
</gene>
<evidence type="ECO:0000313" key="3">
    <source>
        <dbReference type="EMBL" id="AZS49364.1"/>
    </source>
</evidence>
<comment type="similarity">
    <text evidence="1">Belongs to the PrpF family.</text>
</comment>
<protein>
    <submittedName>
        <fullName evidence="3">3-methylitaconate isomerase</fullName>
    </submittedName>
</protein>
<keyword evidence="2 3" id="KW-0413">Isomerase</keyword>
<dbReference type="Gene3D" id="3.10.310.10">
    <property type="entry name" value="Diaminopimelate Epimerase, Chain A, domain 1"/>
    <property type="match status" value="2"/>
</dbReference>
<dbReference type="Proteomes" id="UP000273143">
    <property type="component" value="Chromosome"/>
</dbReference>
<evidence type="ECO:0000256" key="2">
    <source>
        <dbReference type="ARBA" id="ARBA00023235"/>
    </source>
</evidence>
<dbReference type="InterPro" id="IPR007400">
    <property type="entry name" value="PrpF-like"/>
</dbReference>
<dbReference type="Pfam" id="PF04303">
    <property type="entry name" value="PrpF"/>
    <property type="match status" value="1"/>
</dbReference>
<accession>A0A3Q9JMC9</accession>
<dbReference type="PANTHER" id="PTHR43709">
    <property type="entry name" value="ACONITATE ISOMERASE-RELATED"/>
    <property type="match status" value="1"/>
</dbReference>